<keyword evidence="2" id="KW-1185">Reference proteome</keyword>
<sequence length="82" mass="9093">MHISKANCIFASNIKRQLTLRIRPKVEGWGCFFCTVGTARQVKGENKFTDSTALELLGGARTLTKGDEGRRKGSFTDTSEVR</sequence>
<dbReference type="AlphaFoldDB" id="A0A0E0E3Q6"/>
<name>A0A0E0E3Q6_9ORYZ</name>
<dbReference type="HOGENOM" id="CLU_2562234_0_0_1"/>
<dbReference type="EnsemblPlants" id="OMERI06G21130.1">
    <property type="protein sequence ID" value="OMERI06G21130.1"/>
    <property type="gene ID" value="OMERI06G21130"/>
</dbReference>
<evidence type="ECO:0000313" key="2">
    <source>
        <dbReference type="Proteomes" id="UP000008021"/>
    </source>
</evidence>
<evidence type="ECO:0000313" key="1">
    <source>
        <dbReference type="EnsemblPlants" id="OMERI06G21130.1"/>
    </source>
</evidence>
<dbReference type="Proteomes" id="UP000008021">
    <property type="component" value="Chromosome 6"/>
</dbReference>
<protein>
    <submittedName>
        <fullName evidence="1">Uncharacterized protein</fullName>
    </submittedName>
</protein>
<accession>A0A0E0E3Q6</accession>
<reference evidence="1" key="2">
    <citation type="submission" date="2018-05" db="EMBL/GenBank/DDBJ databases">
        <title>OmerRS3 (Oryza meridionalis Reference Sequence Version 3).</title>
        <authorList>
            <person name="Zhang J."/>
            <person name="Kudrna D."/>
            <person name="Lee S."/>
            <person name="Talag J."/>
            <person name="Welchert J."/>
            <person name="Wing R.A."/>
        </authorList>
    </citation>
    <scope>NUCLEOTIDE SEQUENCE [LARGE SCALE GENOMIC DNA]</scope>
    <source>
        <strain evidence="1">cv. OR44</strain>
    </source>
</reference>
<dbReference type="Gramene" id="OMERI06G21130.1">
    <property type="protein sequence ID" value="OMERI06G21130.1"/>
    <property type="gene ID" value="OMERI06G21130"/>
</dbReference>
<proteinExistence type="predicted"/>
<organism evidence="1">
    <name type="scientific">Oryza meridionalis</name>
    <dbReference type="NCBI Taxonomy" id="40149"/>
    <lineage>
        <taxon>Eukaryota</taxon>
        <taxon>Viridiplantae</taxon>
        <taxon>Streptophyta</taxon>
        <taxon>Embryophyta</taxon>
        <taxon>Tracheophyta</taxon>
        <taxon>Spermatophyta</taxon>
        <taxon>Magnoliopsida</taxon>
        <taxon>Liliopsida</taxon>
        <taxon>Poales</taxon>
        <taxon>Poaceae</taxon>
        <taxon>BOP clade</taxon>
        <taxon>Oryzoideae</taxon>
        <taxon>Oryzeae</taxon>
        <taxon>Oryzinae</taxon>
        <taxon>Oryza</taxon>
    </lineage>
</organism>
<reference evidence="1" key="1">
    <citation type="submission" date="2015-04" db="UniProtKB">
        <authorList>
            <consortium name="EnsemblPlants"/>
        </authorList>
    </citation>
    <scope>IDENTIFICATION</scope>
</reference>